<sequence>MKSSKLIMNVFPSILLVVTLIIWIGTNDQVMGATTMDDEPTGPRWCVAKYGTSEQALKDIIEWTCGQGKVDCSPCREGGSCYEPNNLYRQASYLMNRYYQINPQKWECDFSGNGIKIEFNPTFFGTCYLISCLGNSLSHYFAQIVFINL</sequence>
<dbReference type="GO" id="GO:0009506">
    <property type="term" value="C:plasmodesma"/>
    <property type="evidence" value="ECO:0007669"/>
    <property type="project" value="UniProtKB-ARBA"/>
</dbReference>
<dbReference type="Gene3D" id="1.20.58.1040">
    <property type="match status" value="1"/>
</dbReference>
<evidence type="ECO:0000313" key="5">
    <source>
        <dbReference type="Proteomes" id="UP001202328"/>
    </source>
</evidence>
<organism evidence="4 5">
    <name type="scientific">Papaver atlanticum</name>
    <dbReference type="NCBI Taxonomy" id="357466"/>
    <lineage>
        <taxon>Eukaryota</taxon>
        <taxon>Viridiplantae</taxon>
        <taxon>Streptophyta</taxon>
        <taxon>Embryophyta</taxon>
        <taxon>Tracheophyta</taxon>
        <taxon>Spermatophyta</taxon>
        <taxon>Magnoliopsida</taxon>
        <taxon>Ranunculales</taxon>
        <taxon>Papaveraceae</taxon>
        <taxon>Papaveroideae</taxon>
        <taxon>Papaver</taxon>
    </lineage>
</organism>
<dbReference type="InterPro" id="IPR012946">
    <property type="entry name" value="X8"/>
</dbReference>
<gene>
    <name evidence="4" type="ORF">MKW98_020913</name>
</gene>
<dbReference type="PANTHER" id="PTHR31044">
    <property type="entry name" value="BETA-1,3 GLUCANASE"/>
    <property type="match status" value="1"/>
</dbReference>
<keyword evidence="1 2" id="KW-0732">Signal</keyword>
<dbReference type="Proteomes" id="UP001202328">
    <property type="component" value="Unassembled WGS sequence"/>
</dbReference>
<evidence type="ECO:0000256" key="2">
    <source>
        <dbReference type="SAM" id="SignalP"/>
    </source>
</evidence>
<evidence type="ECO:0000259" key="3">
    <source>
        <dbReference type="SMART" id="SM00768"/>
    </source>
</evidence>
<dbReference type="EMBL" id="JAJJMB010001778">
    <property type="protein sequence ID" value="KAI3955280.1"/>
    <property type="molecule type" value="Genomic_DNA"/>
</dbReference>
<feature type="domain" description="X8" evidence="3">
    <location>
        <begin position="44"/>
        <end position="129"/>
    </location>
</feature>
<dbReference type="SMART" id="SM00768">
    <property type="entry name" value="X8"/>
    <property type="match status" value="1"/>
</dbReference>
<dbReference type="InterPro" id="IPR044788">
    <property type="entry name" value="X8_dom_prot"/>
</dbReference>
<dbReference type="PANTHER" id="PTHR31044:SF57">
    <property type="entry name" value="CARBOHYDRATE-BINDING X8 DOMAIN SUPERFAMILY PROTEIN"/>
    <property type="match status" value="1"/>
</dbReference>
<evidence type="ECO:0000256" key="1">
    <source>
        <dbReference type="ARBA" id="ARBA00022729"/>
    </source>
</evidence>
<name>A0AAD4TD98_9MAGN</name>
<reference evidence="4" key="1">
    <citation type="submission" date="2022-04" db="EMBL/GenBank/DDBJ databases">
        <title>A functionally conserved STORR gene fusion in Papaver species that diverged 16.8 million years ago.</title>
        <authorList>
            <person name="Catania T."/>
        </authorList>
    </citation>
    <scope>NUCLEOTIDE SEQUENCE</scope>
    <source>
        <strain evidence="4">S-188037</strain>
    </source>
</reference>
<accession>A0AAD4TD98</accession>
<proteinExistence type="predicted"/>
<comment type="caution">
    <text evidence="4">The sequence shown here is derived from an EMBL/GenBank/DDBJ whole genome shotgun (WGS) entry which is preliminary data.</text>
</comment>
<feature type="chain" id="PRO_5041948763" description="X8 domain-containing protein" evidence="2">
    <location>
        <begin position="33"/>
        <end position="149"/>
    </location>
</feature>
<dbReference type="AlphaFoldDB" id="A0AAD4TD98"/>
<evidence type="ECO:0000313" key="4">
    <source>
        <dbReference type="EMBL" id="KAI3955280.1"/>
    </source>
</evidence>
<keyword evidence="5" id="KW-1185">Reference proteome</keyword>
<protein>
    <recommendedName>
        <fullName evidence="3">X8 domain-containing protein</fullName>
    </recommendedName>
</protein>
<dbReference type="Pfam" id="PF07983">
    <property type="entry name" value="X8"/>
    <property type="match status" value="1"/>
</dbReference>
<feature type="signal peptide" evidence="2">
    <location>
        <begin position="1"/>
        <end position="32"/>
    </location>
</feature>